<gene>
    <name evidence="2" type="ORF">PVAP13_1NG281900</name>
</gene>
<feature type="compositionally biased region" description="Basic and acidic residues" evidence="1">
    <location>
        <begin position="69"/>
        <end position="81"/>
    </location>
</feature>
<evidence type="ECO:0000313" key="3">
    <source>
        <dbReference type="Proteomes" id="UP000823388"/>
    </source>
</evidence>
<dbReference type="Proteomes" id="UP000823388">
    <property type="component" value="Chromosome 1N"/>
</dbReference>
<protein>
    <submittedName>
        <fullName evidence="2">Uncharacterized protein</fullName>
    </submittedName>
</protein>
<comment type="caution">
    <text evidence="2">The sequence shown here is derived from an EMBL/GenBank/DDBJ whole genome shotgun (WGS) entry which is preliminary data.</text>
</comment>
<name>A0A8T0WP03_PANVG</name>
<evidence type="ECO:0000256" key="1">
    <source>
        <dbReference type="SAM" id="MobiDB-lite"/>
    </source>
</evidence>
<reference evidence="2" key="1">
    <citation type="submission" date="2020-05" db="EMBL/GenBank/DDBJ databases">
        <title>WGS assembly of Panicum virgatum.</title>
        <authorList>
            <person name="Lovell J.T."/>
            <person name="Jenkins J."/>
            <person name="Shu S."/>
            <person name="Juenger T.E."/>
            <person name="Schmutz J."/>
        </authorList>
    </citation>
    <scope>NUCLEOTIDE SEQUENCE</scope>
    <source>
        <strain evidence="2">AP13</strain>
    </source>
</reference>
<evidence type="ECO:0000313" key="2">
    <source>
        <dbReference type="EMBL" id="KAG2651341.1"/>
    </source>
</evidence>
<proteinExistence type="predicted"/>
<dbReference type="AlphaFoldDB" id="A0A8T0WP03"/>
<sequence>MVRLKPETHHGTRLLPPGSDQVQSIAGEEARTERRSQVGLAAKQTWRDKDDLIGQSPIHLPTGCRRRRSTDDGDRRPGGGG</sequence>
<organism evidence="2 3">
    <name type="scientific">Panicum virgatum</name>
    <name type="common">Blackwell switchgrass</name>
    <dbReference type="NCBI Taxonomy" id="38727"/>
    <lineage>
        <taxon>Eukaryota</taxon>
        <taxon>Viridiplantae</taxon>
        <taxon>Streptophyta</taxon>
        <taxon>Embryophyta</taxon>
        <taxon>Tracheophyta</taxon>
        <taxon>Spermatophyta</taxon>
        <taxon>Magnoliopsida</taxon>
        <taxon>Liliopsida</taxon>
        <taxon>Poales</taxon>
        <taxon>Poaceae</taxon>
        <taxon>PACMAD clade</taxon>
        <taxon>Panicoideae</taxon>
        <taxon>Panicodae</taxon>
        <taxon>Paniceae</taxon>
        <taxon>Panicinae</taxon>
        <taxon>Panicum</taxon>
        <taxon>Panicum sect. Hiantes</taxon>
    </lineage>
</organism>
<keyword evidence="3" id="KW-1185">Reference proteome</keyword>
<feature type="compositionally biased region" description="Basic and acidic residues" evidence="1">
    <location>
        <begin position="1"/>
        <end position="10"/>
    </location>
</feature>
<dbReference type="EMBL" id="CM029038">
    <property type="protein sequence ID" value="KAG2651341.1"/>
    <property type="molecule type" value="Genomic_DNA"/>
</dbReference>
<accession>A0A8T0WP03</accession>
<feature type="region of interest" description="Disordered" evidence="1">
    <location>
        <begin position="1"/>
        <end position="81"/>
    </location>
</feature>